<reference evidence="1" key="1">
    <citation type="submission" date="2014-09" db="EMBL/GenBank/DDBJ databases">
        <authorList>
            <person name="Magalhaes I.L.F."/>
            <person name="Oliveira U."/>
            <person name="Santos F.R."/>
            <person name="Vidigal T.H.D.A."/>
            <person name="Brescovit A.D."/>
            <person name="Santos A.J."/>
        </authorList>
    </citation>
    <scope>NUCLEOTIDE SEQUENCE</scope>
    <source>
        <tissue evidence="1">Shoot tissue taken approximately 20 cm above the soil surface</tissue>
    </source>
</reference>
<accession>A0A0A8ZQR2</accession>
<dbReference type="AlphaFoldDB" id="A0A0A8ZQR2"/>
<organism evidence="1">
    <name type="scientific">Arundo donax</name>
    <name type="common">Giant reed</name>
    <name type="synonym">Donax arundinaceus</name>
    <dbReference type="NCBI Taxonomy" id="35708"/>
    <lineage>
        <taxon>Eukaryota</taxon>
        <taxon>Viridiplantae</taxon>
        <taxon>Streptophyta</taxon>
        <taxon>Embryophyta</taxon>
        <taxon>Tracheophyta</taxon>
        <taxon>Spermatophyta</taxon>
        <taxon>Magnoliopsida</taxon>
        <taxon>Liliopsida</taxon>
        <taxon>Poales</taxon>
        <taxon>Poaceae</taxon>
        <taxon>PACMAD clade</taxon>
        <taxon>Arundinoideae</taxon>
        <taxon>Arundineae</taxon>
        <taxon>Arundo</taxon>
    </lineage>
</organism>
<evidence type="ECO:0000313" key="1">
    <source>
        <dbReference type="EMBL" id="JAD37167.1"/>
    </source>
</evidence>
<dbReference type="EMBL" id="GBRH01260728">
    <property type="protein sequence ID" value="JAD37167.1"/>
    <property type="molecule type" value="Transcribed_RNA"/>
</dbReference>
<proteinExistence type="predicted"/>
<name>A0A0A8ZQR2_ARUDO</name>
<reference evidence="1" key="2">
    <citation type="journal article" date="2015" name="Data Brief">
        <title>Shoot transcriptome of the giant reed, Arundo donax.</title>
        <authorList>
            <person name="Barrero R.A."/>
            <person name="Guerrero F.D."/>
            <person name="Moolhuijzen P."/>
            <person name="Goolsby J.A."/>
            <person name="Tidwell J."/>
            <person name="Bellgard S.E."/>
            <person name="Bellgard M.I."/>
        </authorList>
    </citation>
    <scope>NUCLEOTIDE SEQUENCE</scope>
    <source>
        <tissue evidence="1">Shoot tissue taken approximately 20 cm above the soil surface</tissue>
    </source>
</reference>
<protein>
    <submittedName>
        <fullName evidence="1">Uncharacterized protein</fullName>
    </submittedName>
</protein>
<sequence>MSSCGSNGFALGLSLHASREASGAEPPIESRTKFSFCLVIISNL</sequence>